<dbReference type="RefSeq" id="XP_022331714.1">
    <property type="nucleotide sequence ID" value="XM_022476006.1"/>
</dbReference>
<dbReference type="KEGG" id="cvn:111129552"/>
<gene>
    <name evidence="10" type="primary">LOC111129552</name>
</gene>
<evidence type="ECO:0000256" key="5">
    <source>
        <dbReference type="ARBA" id="ARBA00022989"/>
    </source>
</evidence>
<name>A0A8B8DW30_CRAVI</name>
<dbReference type="GO" id="GO:0008508">
    <property type="term" value="F:bile acid:sodium symporter activity"/>
    <property type="evidence" value="ECO:0007669"/>
    <property type="project" value="TreeGrafter"/>
</dbReference>
<dbReference type="Pfam" id="PF01758">
    <property type="entry name" value="SBF"/>
    <property type="match status" value="1"/>
</dbReference>
<reference evidence="10" key="1">
    <citation type="submission" date="2025-08" db="UniProtKB">
        <authorList>
            <consortium name="RefSeq"/>
        </authorList>
    </citation>
    <scope>IDENTIFICATION</scope>
    <source>
        <tissue evidence="10">Whole sample</tissue>
    </source>
</reference>
<feature type="region of interest" description="Disordered" evidence="7">
    <location>
        <begin position="339"/>
        <end position="366"/>
    </location>
</feature>
<keyword evidence="5 8" id="KW-1133">Transmembrane helix</keyword>
<feature type="transmembrane region" description="Helical" evidence="8">
    <location>
        <begin position="132"/>
        <end position="154"/>
    </location>
</feature>
<evidence type="ECO:0000256" key="6">
    <source>
        <dbReference type="ARBA" id="ARBA00023136"/>
    </source>
</evidence>
<comment type="subcellular location">
    <subcellularLocation>
        <location evidence="1">Membrane</location>
        <topology evidence="1">Multi-pass membrane protein</topology>
    </subcellularLocation>
</comment>
<evidence type="ECO:0000256" key="3">
    <source>
        <dbReference type="ARBA" id="ARBA00022692"/>
    </source>
</evidence>
<dbReference type="PANTHER" id="PTHR10361">
    <property type="entry name" value="SODIUM-BILE ACID COTRANSPORTER"/>
    <property type="match status" value="1"/>
</dbReference>
<protein>
    <submittedName>
        <fullName evidence="10">Ileal sodium/bile acid cotransporter-like</fullName>
    </submittedName>
</protein>
<evidence type="ECO:0000313" key="10">
    <source>
        <dbReference type="RefSeq" id="XP_022331714.1"/>
    </source>
</evidence>
<dbReference type="GeneID" id="111129552"/>
<evidence type="ECO:0000313" key="9">
    <source>
        <dbReference type="Proteomes" id="UP000694844"/>
    </source>
</evidence>
<dbReference type="Proteomes" id="UP000694844">
    <property type="component" value="Chromosome 4"/>
</dbReference>
<accession>A0A8B8DW30</accession>
<keyword evidence="9" id="KW-1185">Reference proteome</keyword>
<proteinExistence type="inferred from homology"/>
<evidence type="ECO:0000256" key="2">
    <source>
        <dbReference type="ARBA" id="ARBA00006528"/>
    </source>
</evidence>
<feature type="transmembrane region" description="Helical" evidence="8">
    <location>
        <begin position="43"/>
        <end position="62"/>
    </location>
</feature>
<keyword evidence="3 8" id="KW-0812">Transmembrane</keyword>
<dbReference type="InterPro" id="IPR004710">
    <property type="entry name" value="Bilac:Na_transpt"/>
</dbReference>
<dbReference type="AlphaFoldDB" id="A0A8B8DW30"/>
<organism evidence="9 10">
    <name type="scientific">Crassostrea virginica</name>
    <name type="common">Eastern oyster</name>
    <dbReference type="NCBI Taxonomy" id="6565"/>
    <lineage>
        <taxon>Eukaryota</taxon>
        <taxon>Metazoa</taxon>
        <taxon>Spiralia</taxon>
        <taxon>Lophotrochozoa</taxon>
        <taxon>Mollusca</taxon>
        <taxon>Bivalvia</taxon>
        <taxon>Autobranchia</taxon>
        <taxon>Pteriomorphia</taxon>
        <taxon>Ostreida</taxon>
        <taxon>Ostreoidea</taxon>
        <taxon>Ostreidae</taxon>
        <taxon>Crassostrea</taxon>
    </lineage>
</organism>
<dbReference type="InterPro" id="IPR038770">
    <property type="entry name" value="Na+/solute_symporter_sf"/>
</dbReference>
<feature type="transmembrane region" description="Helical" evidence="8">
    <location>
        <begin position="166"/>
        <end position="190"/>
    </location>
</feature>
<dbReference type="InterPro" id="IPR002657">
    <property type="entry name" value="BilAc:Na_symport/Acr3"/>
</dbReference>
<evidence type="ECO:0000256" key="4">
    <source>
        <dbReference type="ARBA" id="ARBA00022847"/>
    </source>
</evidence>
<keyword evidence="4" id="KW-0769">Symport</keyword>
<comment type="similarity">
    <text evidence="2">Belongs to the bile acid:sodium symporter (BASS) (TC 2.A.28) family.</text>
</comment>
<dbReference type="Gene3D" id="1.20.1530.20">
    <property type="match status" value="1"/>
</dbReference>
<feature type="transmembrane region" description="Helical" evidence="8">
    <location>
        <begin position="74"/>
        <end position="97"/>
    </location>
</feature>
<keyword evidence="6 8" id="KW-0472">Membrane</keyword>
<feature type="compositionally biased region" description="Basic and acidic residues" evidence="7">
    <location>
        <begin position="339"/>
        <end position="349"/>
    </location>
</feature>
<dbReference type="GO" id="GO:0016020">
    <property type="term" value="C:membrane"/>
    <property type="evidence" value="ECO:0007669"/>
    <property type="project" value="UniProtKB-SubCell"/>
</dbReference>
<dbReference type="PANTHER" id="PTHR10361:SF28">
    <property type="entry name" value="P3 PROTEIN-RELATED"/>
    <property type="match status" value="1"/>
</dbReference>
<feature type="transmembrane region" description="Helical" evidence="8">
    <location>
        <begin position="202"/>
        <end position="226"/>
    </location>
</feature>
<dbReference type="OrthoDB" id="203097at2759"/>
<evidence type="ECO:0000256" key="8">
    <source>
        <dbReference type="SAM" id="Phobius"/>
    </source>
</evidence>
<keyword evidence="4" id="KW-0813">Transport</keyword>
<feature type="transmembrane region" description="Helical" evidence="8">
    <location>
        <begin position="232"/>
        <end position="254"/>
    </location>
</feature>
<sequence>MNLRVPTAWYLSGNRSDSNYTVGVNNTVVGFQESEDLRIAHDVITNSILVLIILGMGCGITLDQFKLHLRRPTGVAIGLLSQTVVLPFASFALAHSLGLETEAAVGMMVMGVTPCGMMSTVFSYWVDGDVSLSFTISILSTLLAFGTIPLNLLIYSGSWTDKQFVIPYSSILVLVGMTTMPLLLGIFIRWRLPKVASVILKIGSYAGILLVALSLVMLSILYPFIYWASWKIYIAAISYPYISFMFGYVVSALFKMENFRRRTIALETGMQNFTLCFAILEASFSHVTSDVMSVFPLLYGVNVRTAGFVFVGIYKFMEKYGPKPVQTEEAHHLKHANNHRESFRLEDQQTSKGFLDSEAAEEKGES</sequence>
<feature type="transmembrane region" description="Helical" evidence="8">
    <location>
        <begin position="103"/>
        <end position="125"/>
    </location>
</feature>
<evidence type="ECO:0000256" key="1">
    <source>
        <dbReference type="ARBA" id="ARBA00004141"/>
    </source>
</evidence>
<evidence type="ECO:0000256" key="7">
    <source>
        <dbReference type="SAM" id="MobiDB-lite"/>
    </source>
</evidence>